<sequence length="638" mass="72397">MDSKQLVEISEQHIKKHSQNVYGTLVEFQHRYKPQQTDQSSRLRRNTLPGTSATGFVEQTQTIKLVDRISKITPDHPLLTDQQHHLVTVFHRGLAIATALIDEFSKLTGLKQLQEDNARGTLDSSLQQKFKSLLQTSAFIGLHAFAEFIEFKYTQAPKRVSYPELILDIQLTSPLASVKHCLAQYYQLIDQYVKTDDDLIGYSVFFADTLLDELARFRSSLANVDNFQAYHFHVVADDFNVNGLERQQQRQKSQALTMTFKKPEEVVGNAIAKFQAQKLAKMLACYDFKQQQNPFAELGGFIFTFMGDGKPGTGKTTLIQMIAGLLHQYCEVAGYPFYYENFGPDNIDSYQGKSGQNAKQFIRNITNPQVISFGTIDDIDQVAGKRGDKQSSAGQQEVTAVLMESFAGSGTRVLGNCSFGLFSNYPENVDDALRQRASARFLIDGPQTKADYIDILALLLGNNHTIPTGDVELFASQQIQQLIQSNYEQHNLPQEEKLLDVYQQTIKQLGCLDSLEKLGHYLKNIQQADERFTGRAIKNITDAVKVRSMDFDMPDEWFSEPELFLHKPYDEKLQMIKSLQQPITAEMVLQEINRYADSEFRYAASSDEAYISDRVRQLTLEQQVQQQFANQSLSPVNK</sequence>
<evidence type="ECO:0000313" key="2">
    <source>
        <dbReference type="EMBL" id="NYZ67721.1"/>
    </source>
</evidence>
<evidence type="ECO:0000313" key="3">
    <source>
        <dbReference type="Proteomes" id="UP000569732"/>
    </source>
</evidence>
<proteinExistence type="predicted"/>
<reference evidence="2 3" key="1">
    <citation type="submission" date="2020-07" db="EMBL/GenBank/DDBJ databases">
        <title>Endozoicomonas sp. nov., isolated from sediment.</title>
        <authorList>
            <person name="Gu T."/>
        </authorList>
    </citation>
    <scope>NUCLEOTIDE SEQUENCE [LARGE SCALE GENOMIC DNA]</scope>
    <source>
        <strain evidence="2 3">SM1973</strain>
    </source>
</reference>
<dbReference type="SUPFAM" id="SSF52540">
    <property type="entry name" value="P-loop containing nucleoside triphosphate hydrolases"/>
    <property type="match status" value="1"/>
</dbReference>
<name>A0A853ICR5_9GAMM</name>
<gene>
    <name evidence="2" type="ORF">H0A36_17040</name>
</gene>
<dbReference type="Proteomes" id="UP000569732">
    <property type="component" value="Unassembled WGS sequence"/>
</dbReference>
<accession>A0A853ICR5</accession>
<feature type="domain" description="ATPase AAA-type core" evidence="1">
    <location>
        <begin position="309"/>
        <end position="442"/>
    </location>
</feature>
<dbReference type="InterPro" id="IPR003959">
    <property type="entry name" value="ATPase_AAA_core"/>
</dbReference>
<keyword evidence="3" id="KW-1185">Reference proteome</keyword>
<dbReference type="Pfam" id="PF00004">
    <property type="entry name" value="AAA"/>
    <property type="match status" value="1"/>
</dbReference>
<dbReference type="Gene3D" id="3.40.50.300">
    <property type="entry name" value="P-loop containing nucleotide triphosphate hydrolases"/>
    <property type="match status" value="1"/>
</dbReference>
<dbReference type="InterPro" id="IPR027417">
    <property type="entry name" value="P-loop_NTPase"/>
</dbReference>
<dbReference type="EMBL" id="JACCKB010000029">
    <property type="protein sequence ID" value="NYZ67721.1"/>
    <property type="molecule type" value="Genomic_DNA"/>
</dbReference>
<dbReference type="GO" id="GO:0016887">
    <property type="term" value="F:ATP hydrolysis activity"/>
    <property type="evidence" value="ECO:0007669"/>
    <property type="project" value="InterPro"/>
</dbReference>
<comment type="caution">
    <text evidence="2">The sequence shown here is derived from an EMBL/GenBank/DDBJ whole genome shotgun (WGS) entry which is preliminary data.</text>
</comment>
<evidence type="ECO:0000259" key="1">
    <source>
        <dbReference type="Pfam" id="PF00004"/>
    </source>
</evidence>
<dbReference type="RefSeq" id="WP_180569745.1">
    <property type="nucleotide sequence ID" value="NZ_JACCKB010000029.1"/>
</dbReference>
<protein>
    <submittedName>
        <fullName evidence="2">AAA family ATPase</fullName>
    </submittedName>
</protein>
<organism evidence="2 3">
    <name type="scientific">Spartinivicinus marinus</name>
    <dbReference type="NCBI Taxonomy" id="2994442"/>
    <lineage>
        <taxon>Bacteria</taxon>
        <taxon>Pseudomonadati</taxon>
        <taxon>Pseudomonadota</taxon>
        <taxon>Gammaproteobacteria</taxon>
        <taxon>Oceanospirillales</taxon>
        <taxon>Zooshikellaceae</taxon>
        <taxon>Spartinivicinus</taxon>
    </lineage>
</organism>
<dbReference type="AlphaFoldDB" id="A0A853ICR5"/>
<dbReference type="GO" id="GO:0005524">
    <property type="term" value="F:ATP binding"/>
    <property type="evidence" value="ECO:0007669"/>
    <property type="project" value="InterPro"/>
</dbReference>